<dbReference type="Proteomes" id="UP000240708">
    <property type="component" value="Unassembled WGS sequence"/>
</dbReference>
<sequence>MYRVFDIILATIAVIILSPIFLIVIPILLLTGEHKVFYLQDRIGYKNQTFKIIKFATMLKNSPNLGTGSLTLRNDPRVLPFGKFLRKTKINELPQLFNVFLGDLSIVGPRPQMKVDFDKYPEDIKERIYDVRPGITGIGSIVFRDEEAFLTASKEDPHQYYANVIAPYKGELEMWYQKNKSFFLDIKIIFLTIWVIIFPESDFFKFLPGLPKKDL</sequence>
<reference evidence="4 5" key="1">
    <citation type="submission" date="2018-03" db="EMBL/GenBank/DDBJ databases">
        <title>Genomic Encyclopedia of Archaeal and Bacterial Type Strains, Phase II (KMG-II): from individual species to whole genera.</title>
        <authorList>
            <person name="Goeker M."/>
        </authorList>
    </citation>
    <scope>NUCLEOTIDE SEQUENCE [LARGE SCALE GENOMIC DNA]</scope>
    <source>
        <strain evidence="4 5">DSM 28057</strain>
    </source>
</reference>
<dbReference type="AlphaFoldDB" id="A0A2P8EA32"/>
<feature type="transmembrane region" description="Helical" evidence="2">
    <location>
        <begin position="6"/>
        <end position="30"/>
    </location>
</feature>
<dbReference type="PANTHER" id="PTHR30576">
    <property type="entry name" value="COLANIC BIOSYNTHESIS UDP-GLUCOSE LIPID CARRIER TRANSFERASE"/>
    <property type="match status" value="1"/>
</dbReference>
<comment type="caution">
    <text evidence="4">The sequence shown here is derived from an EMBL/GenBank/DDBJ whole genome shotgun (WGS) entry which is preliminary data.</text>
</comment>
<dbReference type="EMBL" id="PYGF01000002">
    <property type="protein sequence ID" value="PSL06325.1"/>
    <property type="molecule type" value="Genomic_DNA"/>
</dbReference>
<keyword evidence="5" id="KW-1185">Reference proteome</keyword>
<evidence type="ECO:0000313" key="4">
    <source>
        <dbReference type="EMBL" id="PSL06325.1"/>
    </source>
</evidence>
<name>A0A2P8EA32_9BACT</name>
<proteinExistence type="inferred from homology"/>
<protein>
    <submittedName>
        <fullName evidence="4">Lipopolysaccharide/colanic/teichoic acid biosynthesis glycosyltransferase</fullName>
    </submittedName>
</protein>
<evidence type="ECO:0000259" key="3">
    <source>
        <dbReference type="Pfam" id="PF02397"/>
    </source>
</evidence>
<keyword evidence="2" id="KW-1133">Transmembrane helix</keyword>
<keyword evidence="4" id="KW-0808">Transferase</keyword>
<feature type="domain" description="Bacterial sugar transferase" evidence="3">
    <location>
        <begin position="3"/>
        <end position="197"/>
    </location>
</feature>
<dbReference type="GO" id="GO:0016780">
    <property type="term" value="F:phosphotransferase activity, for other substituted phosphate groups"/>
    <property type="evidence" value="ECO:0007669"/>
    <property type="project" value="TreeGrafter"/>
</dbReference>
<organism evidence="4 5">
    <name type="scientific">Cecembia rubra</name>
    <dbReference type="NCBI Taxonomy" id="1485585"/>
    <lineage>
        <taxon>Bacteria</taxon>
        <taxon>Pseudomonadati</taxon>
        <taxon>Bacteroidota</taxon>
        <taxon>Cytophagia</taxon>
        <taxon>Cytophagales</taxon>
        <taxon>Cyclobacteriaceae</taxon>
        <taxon>Cecembia</taxon>
    </lineage>
</organism>
<keyword evidence="2" id="KW-0472">Membrane</keyword>
<dbReference type="InterPro" id="IPR003362">
    <property type="entry name" value="Bact_transf"/>
</dbReference>
<evidence type="ECO:0000256" key="1">
    <source>
        <dbReference type="ARBA" id="ARBA00006464"/>
    </source>
</evidence>
<accession>A0A2P8EA32</accession>
<evidence type="ECO:0000256" key="2">
    <source>
        <dbReference type="SAM" id="Phobius"/>
    </source>
</evidence>
<dbReference type="OrthoDB" id="9808602at2"/>
<keyword evidence="2" id="KW-0812">Transmembrane</keyword>
<evidence type="ECO:0000313" key="5">
    <source>
        <dbReference type="Proteomes" id="UP000240708"/>
    </source>
</evidence>
<comment type="similarity">
    <text evidence="1">Belongs to the bacterial sugar transferase family.</text>
</comment>
<dbReference type="PANTHER" id="PTHR30576:SF20">
    <property type="entry name" value="QUINOVOSAMINEPHOSPHOTRANSFERAE-RELATED"/>
    <property type="match status" value="1"/>
</dbReference>
<dbReference type="RefSeq" id="WP_106566268.1">
    <property type="nucleotide sequence ID" value="NZ_PYGF01000002.1"/>
</dbReference>
<dbReference type="Pfam" id="PF02397">
    <property type="entry name" value="Bac_transf"/>
    <property type="match status" value="1"/>
</dbReference>
<gene>
    <name evidence="4" type="ORF">CLV48_102140</name>
</gene>